<feature type="compositionally biased region" description="Basic residues" evidence="1">
    <location>
        <begin position="32"/>
        <end position="42"/>
    </location>
</feature>
<evidence type="ECO:0008006" key="4">
    <source>
        <dbReference type="Google" id="ProtNLM"/>
    </source>
</evidence>
<name>A0A135S9K9_9PEZI</name>
<reference evidence="2 3" key="1">
    <citation type="submission" date="2014-02" db="EMBL/GenBank/DDBJ databases">
        <title>The genome sequence of Colletotrichum simmondsii CBS122122.</title>
        <authorList>
            <person name="Baroncelli R."/>
            <person name="Thon M.R."/>
        </authorList>
    </citation>
    <scope>NUCLEOTIDE SEQUENCE [LARGE SCALE GENOMIC DNA]</scope>
    <source>
        <strain evidence="2 3">CBS122122</strain>
    </source>
</reference>
<accession>A0A135S9K9</accession>
<gene>
    <name evidence="2" type="ORF">CSIM01_07969</name>
</gene>
<comment type="caution">
    <text evidence="2">The sequence shown here is derived from an EMBL/GenBank/DDBJ whole genome shotgun (WGS) entry which is preliminary data.</text>
</comment>
<dbReference type="PANTHER" id="PTHR38116">
    <property type="entry name" value="CHROMOSOME 7, WHOLE GENOME SHOTGUN SEQUENCE"/>
    <property type="match status" value="1"/>
</dbReference>
<dbReference type="AlphaFoldDB" id="A0A135S9K9"/>
<evidence type="ECO:0000313" key="3">
    <source>
        <dbReference type="Proteomes" id="UP000070328"/>
    </source>
</evidence>
<dbReference type="EMBL" id="JFBX01000632">
    <property type="protein sequence ID" value="KXH32604.1"/>
    <property type="molecule type" value="Genomic_DNA"/>
</dbReference>
<dbReference type="InterPro" id="IPR021833">
    <property type="entry name" value="DUF3425"/>
</dbReference>
<evidence type="ECO:0000256" key="1">
    <source>
        <dbReference type="SAM" id="MobiDB-lite"/>
    </source>
</evidence>
<protein>
    <recommendedName>
        <fullName evidence="4">BZIP domain-containing protein</fullName>
    </recommendedName>
</protein>
<dbReference type="OrthoDB" id="2245989at2759"/>
<evidence type="ECO:0000313" key="2">
    <source>
        <dbReference type="EMBL" id="KXH32604.1"/>
    </source>
</evidence>
<sequence length="293" mass="33219">MLCDIWEPSDNWTGISDQARRKKLQNKLNQRAYRRRHGKKGHQASSSSGVSDDRGVISTIVRDTAIKQHEAEAEAASLRGAYRNDESILTTLLAGCELIRCPRRQALARTRIQQVYEDYSLHAPRPEALHILVRLRVLAALAHNASCMGFPPEGLCRADYISPYNSYGPSIPVQSRIAGPALQPTPLQRTVLHHPWIDLFPFPRLRDNVLLGVANGDLDDDDLCADILEVKDEDNSDKPSLIVWGEPWDWKAWEANENFFTKWGFLVKGCPELLEATNSWRVKRGEERLVFEV</sequence>
<keyword evidence="3" id="KW-1185">Reference proteome</keyword>
<organism evidence="2 3">
    <name type="scientific">Colletotrichum simmondsii</name>
    <dbReference type="NCBI Taxonomy" id="703756"/>
    <lineage>
        <taxon>Eukaryota</taxon>
        <taxon>Fungi</taxon>
        <taxon>Dikarya</taxon>
        <taxon>Ascomycota</taxon>
        <taxon>Pezizomycotina</taxon>
        <taxon>Sordariomycetes</taxon>
        <taxon>Hypocreomycetidae</taxon>
        <taxon>Glomerellales</taxon>
        <taxon>Glomerellaceae</taxon>
        <taxon>Colletotrichum</taxon>
        <taxon>Colletotrichum acutatum species complex</taxon>
    </lineage>
</organism>
<proteinExistence type="predicted"/>
<dbReference type="Proteomes" id="UP000070328">
    <property type="component" value="Unassembled WGS sequence"/>
</dbReference>
<dbReference type="Pfam" id="PF11905">
    <property type="entry name" value="DUF3425"/>
    <property type="match status" value="1"/>
</dbReference>
<dbReference type="PANTHER" id="PTHR38116:SF1">
    <property type="entry name" value="BZIP DOMAIN-CONTAINING PROTEIN"/>
    <property type="match status" value="1"/>
</dbReference>
<feature type="region of interest" description="Disordered" evidence="1">
    <location>
        <begin position="32"/>
        <end position="53"/>
    </location>
</feature>